<evidence type="ECO:0000313" key="1">
    <source>
        <dbReference type="EMBL" id="XAH75635.1"/>
    </source>
</evidence>
<dbReference type="Pfam" id="PF13410">
    <property type="entry name" value="GST_C_2"/>
    <property type="match status" value="1"/>
</dbReference>
<keyword evidence="2" id="KW-1185">Reference proteome</keyword>
<evidence type="ECO:0000313" key="2">
    <source>
        <dbReference type="Proteomes" id="UP001451571"/>
    </source>
</evidence>
<dbReference type="PANTHER" id="PTHR32419:SF6">
    <property type="entry name" value="GLUTATHIONE S-TRANSFERASE OMEGA-LIKE 1-RELATED"/>
    <property type="match status" value="1"/>
</dbReference>
<proteinExistence type="predicted"/>
<dbReference type="EMBL" id="CP146256">
    <property type="protein sequence ID" value="XAH75635.1"/>
    <property type="molecule type" value="Genomic_DNA"/>
</dbReference>
<organism evidence="1 2">
    <name type="scientific">Kineothrix sedimenti</name>
    <dbReference type="NCBI Taxonomy" id="3123317"/>
    <lineage>
        <taxon>Bacteria</taxon>
        <taxon>Bacillati</taxon>
        <taxon>Bacillota</taxon>
        <taxon>Clostridia</taxon>
        <taxon>Lachnospirales</taxon>
        <taxon>Lachnospiraceae</taxon>
        <taxon>Kineothrix</taxon>
    </lineage>
</organism>
<accession>A0ABZ3F1V8</accession>
<sequence length="269" mass="31515">MDWLEEKLSYSRYLFGDRITESDVRLYVTLARFDVAYYNGFWTNRNKLTDFEVIKKHYHLCAVATNPCGIVAKGCHWLNRASIVRELLGLEDAIGINLVGHSKENRSYGWEFVYNEDRKDPVLGMQYLSEFYYNADPDYAGRCTVPALVDVTTKKVVNNDYRRLTNYFETAFVPYQKEGAPDLYPEELRKEIDDFNDWLFPNVNNGTYRMMFAQSITAYQEAFEDFYNAPDTIEERLSRNRFLLGDYVTDSDVRLFVTLARSPLIITEI</sequence>
<dbReference type="PANTHER" id="PTHR32419">
    <property type="entry name" value="GLUTATHIONYL-HYDROQUINONE REDUCTASE"/>
    <property type="match status" value="1"/>
</dbReference>
<protein>
    <submittedName>
        <fullName evidence="1">Glutathione S-transferase C-terminal domain-containing protein</fullName>
    </submittedName>
</protein>
<dbReference type="RefSeq" id="WP_342759202.1">
    <property type="nucleotide sequence ID" value="NZ_CP146256.1"/>
</dbReference>
<reference evidence="1 2" key="1">
    <citation type="submission" date="2024-02" db="EMBL/GenBank/DDBJ databases">
        <title>Bacterial strain from lacustrine sediment.</title>
        <authorList>
            <person name="Petit C."/>
            <person name="Fadhlaoui K."/>
        </authorList>
    </citation>
    <scope>NUCLEOTIDE SEQUENCE [LARGE SCALE GENOMIC DNA]</scope>
    <source>
        <strain evidence="1 2">IPX-CK</strain>
    </source>
</reference>
<dbReference type="InterPro" id="IPR036282">
    <property type="entry name" value="Glutathione-S-Trfase_C_sf"/>
</dbReference>
<dbReference type="Gene3D" id="3.40.30.10">
    <property type="entry name" value="Glutaredoxin"/>
    <property type="match status" value="1"/>
</dbReference>
<dbReference type="SUPFAM" id="SSF47616">
    <property type="entry name" value="GST C-terminal domain-like"/>
    <property type="match status" value="2"/>
</dbReference>
<dbReference type="InterPro" id="IPR016639">
    <property type="entry name" value="GST_Omega/GSH"/>
</dbReference>
<name>A0ABZ3F1V8_9FIRM</name>
<dbReference type="Gene3D" id="1.20.1050.10">
    <property type="match status" value="1"/>
</dbReference>
<gene>
    <name evidence="1" type="ORF">V6984_07725</name>
</gene>
<dbReference type="Proteomes" id="UP001451571">
    <property type="component" value="Chromosome"/>
</dbReference>